<dbReference type="AlphaFoldDB" id="A0A084R1R7"/>
<organism evidence="8 9">
    <name type="scientific">Stachybotrys chlorohalonatus (strain IBT 40285)</name>
    <dbReference type="NCBI Taxonomy" id="1283841"/>
    <lineage>
        <taxon>Eukaryota</taxon>
        <taxon>Fungi</taxon>
        <taxon>Dikarya</taxon>
        <taxon>Ascomycota</taxon>
        <taxon>Pezizomycotina</taxon>
        <taxon>Sordariomycetes</taxon>
        <taxon>Hypocreomycetidae</taxon>
        <taxon>Hypocreales</taxon>
        <taxon>Stachybotryaceae</taxon>
        <taxon>Stachybotrys</taxon>
    </lineage>
</organism>
<dbReference type="Pfam" id="PF07690">
    <property type="entry name" value="MFS_1"/>
    <property type="match status" value="1"/>
</dbReference>
<evidence type="ECO:0000256" key="6">
    <source>
        <dbReference type="SAM" id="Phobius"/>
    </source>
</evidence>
<name>A0A084R1R7_STAC4</name>
<dbReference type="EMBL" id="KL659302">
    <property type="protein sequence ID" value="KFA70152.1"/>
    <property type="molecule type" value="Genomic_DNA"/>
</dbReference>
<dbReference type="GO" id="GO:0005886">
    <property type="term" value="C:plasma membrane"/>
    <property type="evidence" value="ECO:0007669"/>
    <property type="project" value="TreeGrafter"/>
</dbReference>
<dbReference type="InterPro" id="IPR036259">
    <property type="entry name" value="MFS_trans_sf"/>
</dbReference>
<dbReference type="GO" id="GO:0015606">
    <property type="term" value="F:spermidine transmembrane transporter activity"/>
    <property type="evidence" value="ECO:0007669"/>
    <property type="project" value="TreeGrafter"/>
</dbReference>
<comment type="subcellular location">
    <subcellularLocation>
        <location evidence="1">Membrane</location>
        <topology evidence="1">Multi-pass membrane protein</topology>
    </subcellularLocation>
</comment>
<keyword evidence="9" id="KW-1185">Reference proteome</keyword>
<evidence type="ECO:0000313" key="8">
    <source>
        <dbReference type="EMBL" id="KFA70152.1"/>
    </source>
</evidence>
<feature type="domain" description="Major facilitator superfamily (MFS) profile" evidence="7">
    <location>
        <begin position="73"/>
        <end position="212"/>
    </location>
</feature>
<protein>
    <recommendedName>
        <fullName evidence="7">Major facilitator superfamily (MFS) profile domain-containing protein</fullName>
    </recommendedName>
</protein>
<dbReference type="OrthoDB" id="3936150at2759"/>
<evidence type="ECO:0000256" key="5">
    <source>
        <dbReference type="SAM" id="MobiDB-lite"/>
    </source>
</evidence>
<evidence type="ECO:0000256" key="3">
    <source>
        <dbReference type="ARBA" id="ARBA00022989"/>
    </source>
</evidence>
<gene>
    <name evidence="8" type="ORF">S40285_06612</name>
</gene>
<dbReference type="InParanoid" id="A0A084R1R7"/>
<dbReference type="Gene3D" id="1.20.1250.20">
    <property type="entry name" value="MFS general substrate transporter like domains"/>
    <property type="match status" value="1"/>
</dbReference>
<dbReference type="InterPro" id="IPR011701">
    <property type="entry name" value="MFS"/>
</dbReference>
<feature type="region of interest" description="Disordered" evidence="5">
    <location>
        <begin position="1"/>
        <end position="46"/>
    </location>
</feature>
<evidence type="ECO:0000313" key="9">
    <source>
        <dbReference type="Proteomes" id="UP000028524"/>
    </source>
</evidence>
<evidence type="ECO:0000256" key="2">
    <source>
        <dbReference type="ARBA" id="ARBA00022692"/>
    </source>
</evidence>
<evidence type="ECO:0000256" key="4">
    <source>
        <dbReference type="ARBA" id="ARBA00023136"/>
    </source>
</evidence>
<reference evidence="8 9" key="1">
    <citation type="journal article" date="2014" name="BMC Genomics">
        <title>Comparative genome sequencing reveals chemotype-specific gene clusters in the toxigenic black mold Stachybotrys.</title>
        <authorList>
            <person name="Semeiks J."/>
            <person name="Borek D."/>
            <person name="Otwinowski Z."/>
            <person name="Grishin N.V."/>
        </authorList>
    </citation>
    <scope>NUCLEOTIDE SEQUENCE [LARGE SCALE GENOMIC DNA]</scope>
    <source>
        <strain evidence="8 9">IBT 40285</strain>
    </source>
</reference>
<accession>A0A084R1R7</accession>
<dbReference type="Proteomes" id="UP000028524">
    <property type="component" value="Unassembled WGS sequence"/>
</dbReference>
<proteinExistence type="predicted"/>
<dbReference type="PANTHER" id="PTHR23502:SF38">
    <property type="entry name" value="POLYAMINE TRANSPORTER 4"/>
    <property type="match status" value="1"/>
</dbReference>
<dbReference type="InterPro" id="IPR020846">
    <property type="entry name" value="MFS_dom"/>
</dbReference>
<dbReference type="OMA" id="ASHNIKG"/>
<dbReference type="HOGENOM" id="CLU_101059_0_0_1"/>
<dbReference type="PANTHER" id="PTHR23502">
    <property type="entry name" value="MAJOR FACILITATOR SUPERFAMILY"/>
    <property type="match status" value="1"/>
</dbReference>
<dbReference type="SUPFAM" id="SSF103473">
    <property type="entry name" value="MFS general substrate transporter"/>
    <property type="match status" value="1"/>
</dbReference>
<keyword evidence="4 6" id="KW-0472">Membrane</keyword>
<dbReference type="PROSITE" id="PS50850">
    <property type="entry name" value="MFS"/>
    <property type="match status" value="1"/>
</dbReference>
<sequence length="212" mass="22301">MAPPAPMGQTSDIESANTTEKAAMTTAIDGPTNGRARDESSSPDQAHQLDAAWVWEEDPANPVNWSSRKKLLQVLAASTAAFTASVGTSLISPGRVQIQEEFNVTSVQAILPLSLYVFALGLGPVLSGPLSETLGRLPVYLGSMPIGAFFALGAGLTHNFHALCFLRFMAGFAFSPSLAIGAGTINDVYEPSQRAMPSTLFILMPFLGPGFG</sequence>
<feature type="transmembrane region" description="Helical" evidence="6">
    <location>
        <begin position="104"/>
        <end position="126"/>
    </location>
</feature>
<evidence type="ECO:0000256" key="1">
    <source>
        <dbReference type="ARBA" id="ARBA00004141"/>
    </source>
</evidence>
<keyword evidence="2 6" id="KW-0812">Transmembrane</keyword>
<dbReference type="GO" id="GO:0000297">
    <property type="term" value="F:spermine transmembrane transporter activity"/>
    <property type="evidence" value="ECO:0007669"/>
    <property type="project" value="TreeGrafter"/>
</dbReference>
<feature type="compositionally biased region" description="Polar residues" evidence="5">
    <location>
        <begin position="8"/>
        <end position="20"/>
    </location>
</feature>
<evidence type="ECO:0000259" key="7">
    <source>
        <dbReference type="PROSITE" id="PS50850"/>
    </source>
</evidence>
<dbReference type="STRING" id="1283841.A0A084R1R7"/>
<keyword evidence="3 6" id="KW-1133">Transmembrane helix</keyword>
<feature type="transmembrane region" description="Helical" evidence="6">
    <location>
        <begin position="71"/>
        <end position="92"/>
    </location>
</feature>